<dbReference type="InterPro" id="IPR051551">
    <property type="entry name" value="Autotransporter_adhesion"/>
</dbReference>
<keyword evidence="1" id="KW-0732">Signal</keyword>
<keyword evidence="3" id="KW-0106">Calcium</keyword>
<dbReference type="NCBIfam" id="TIGR02601">
    <property type="entry name" value="autotrns_rpt"/>
    <property type="match status" value="9"/>
</dbReference>
<evidence type="ECO:0000313" key="6">
    <source>
        <dbReference type="Proteomes" id="UP000245802"/>
    </source>
</evidence>
<evidence type="ECO:0000259" key="4">
    <source>
        <dbReference type="SMART" id="SM00237"/>
    </source>
</evidence>
<gene>
    <name evidence="5" type="ORF">C1280_10595</name>
</gene>
<dbReference type="InterPro" id="IPR013425">
    <property type="entry name" value="Autotrns_rpt"/>
</dbReference>
<evidence type="ECO:0000256" key="1">
    <source>
        <dbReference type="ARBA" id="ARBA00022729"/>
    </source>
</evidence>
<dbReference type="InterPro" id="IPR038081">
    <property type="entry name" value="CalX-like_sf"/>
</dbReference>
<dbReference type="KEGG" id="gog:C1280_10595"/>
<dbReference type="Gene3D" id="2.130.10.130">
    <property type="entry name" value="Integrin alpha, N-terminal"/>
    <property type="match status" value="2"/>
</dbReference>
<proteinExistence type="predicted"/>
<dbReference type="EMBL" id="CP025958">
    <property type="protein sequence ID" value="AWM37417.1"/>
    <property type="molecule type" value="Genomic_DNA"/>
</dbReference>
<evidence type="ECO:0000313" key="5">
    <source>
        <dbReference type="EMBL" id="AWM37417.1"/>
    </source>
</evidence>
<dbReference type="InterPro" id="IPR028994">
    <property type="entry name" value="Integrin_alpha_N"/>
</dbReference>
<dbReference type="GO" id="GO:0016020">
    <property type="term" value="C:membrane"/>
    <property type="evidence" value="ECO:0007669"/>
    <property type="project" value="InterPro"/>
</dbReference>
<organism evidence="5 6">
    <name type="scientific">Gemmata obscuriglobus</name>
    <dbReference type="NCBI Taxonomy" id="114"/>
    <lineage>
        <taxon>Bacteria</taxon>
        <taxon>Pseudomonadati</taxon>
        <taxon>Planctomycetota</taxon>
        <taxon>Planctomycetia</taxon>
        <taxon>Gemmatales</taxon>
        <taxon>Gemmataceae</taxon>
        <taxon>Gemmata</taxon>
    </lineage>
</organism>
<dbReference type="GO" id="GO:0007154">
    <property type="term" value="P:cell communication"/>
    <property type="evidence" value="ECO:0007669"/>
    <property type="project" value="InterPro"/>
</dbReference>
<dbReference type="RefSeq" id="WP_010038699.1">
    <property type="nucleotide sequence ID" value="NZ_CP025958.1"/>
</dbReference>
<dbReference type="SUPFAM" id="SSF141072">
    <property type="entry name" value="CalX-like"/>
    <property type="match status" value="1"/>
</dbReference>
<dbReference type="InterPro" id="IPR013517">
    <property type="entry name" value="FG-GAP"/>
</dbReference>
<dbReference type="Gene3D" id="2.160.20.20">
    <property type="match status" value="4"/>
</dbReference>
<dbReference type="InterPro" id="IPR012332">
    <property type="entry name" value="Autotransporter_pectin_lyase_C"/>
</dbReference>
<reference evidence="5 6" key="1">
    <citation type="submission" date="2018-01" db="EMBL/GenBank/DDBJ databases">
        <title>G. obscuriglobus.</title>
        <authorList>
            <person name="Franke J."/>
            <person name="Blomberg W."/>
            <person name="Selmecki A."/>
        </authorList>
    </citation>
    <scope>NUCLEOTIDE SEQUENCE [LARGE SCALE GENOMIC DNA]</scope>
    <source>
        <strain evidence="5 6">DSM 5831</strain>
    </source>
</reference>
<keyword evidence="2" id="KW-0677">Repeat</keyword>
<dbReference type="InterPro" id="IPR003644">
    <property type="entry name" value="Calx_beta"/>
</dbReference>
<accession>A0A2Z3H0Z6</accession>
<dbReference type="Gene3D" id="2.60.40.2030">
    <property type="match status" value="1"/>
</dbReference>
<protein>
    <submittedName>
        <fullName evidence="5">Transporter</fullName>
    </submittedName>
</protein>
<dbReference type="SUPFAM" id="SSF69318">
    <property type="entry name" value="Integrin alpha N-terminal domain"/>
    <property type="match status" value="1"/>
</dbReference>
<sequence>MALLSALLRRPQSLRSSPARARALLRLALLEDRTVPATFTWTGAVDTNWNTSGNWNDGAANTTVPSSPTDVLVFDSTAGANLTSNNDIAALTVSEIQITNPGYTITGTQPVTVTTAVTDTTATGSSAVSLDIAGAATLTKSGGSTLILSGTNTFTGATTVSGGELQLAGGAALGDATAVTVGAGAALTLVASETIGSLAGAGNLMLATFILTTGANNSSTAFSGVISDLGDLIKAGSGTFTLSGANTYAGTTAVSGGTLSVTGDGNLGTGAVILATGTTLAVTGATTIDNDIALAGAATVDTSVAVTASGILSGSAGLTKFGAGTLTLTNTNNEAAFSGTITAASGTLAVANDNALGSGALTFSGGSFTITGTTTVDNDIVLNAPTTPIDVGTGLTVTLSGVISETGGARAIDKSGAGTLVLTGTNTYTGNTNLNGGTVSVAGDSNLGAGTINFNQSTPTLVITGAGTIDNAILLGVPGTVDTPVAVTLSGVISGASTFTKSSTGTLTLSGANTYTGTTTVSAGTLSVAGDGNLGTGAVTLAAGSTLAVTGATTIDNDIALTGAATVDTSAAVTASGVISGTGGLTKAGTGTLTLTGTNTFTGATTVSGGTLSVSGGAALDDGSAVSVSGGAILALGANETVGSLAGAGNLTLSAFTLTAGGDNTSTTFSGVASGTGGLAKAGTGTLTLSGANTYTGATTVSSGTLTLAGNSAIADTAPVTVSAGATLALSADEGIGSLAGAGNVTLGVNFLTAGGDNTSTTFSGVISGTGALTKDGTGTLTLSGANTYTGTTTVSAGTLSVAADANLGVGTVTLAAGTTLAVTGATTIDNAVALSGAATVDTSAAVTLSGVISGANGLTKVGTGTLTLSGANTYTGTTTVSAGTLSVAGDGNLGTGAVTLAAGSTLAVTGATTIDNDIALTGAATVDTSAAVTASGVISGTGGLTKAGTGTLTLTGTNTFTGSTVVSAGTTLVTGSIATSSGVQVSNGATLGGTGTVPAVTALSGATLAPGTSPGVINTGALILPTGATFSPEINGATVGSGYDQAAVTGTVDVTGATLAVTLGFTPVAGTSFTLIANDGADAVTGTFNGLAEGATFTSGGVTFTISYVGGTGNDVVISTAPPTLSISNVTAAEGNTGGTPFTFTVTLSVPSSQTVTVNYATAPGTATDDFVSISGTLTFAPGETSKTVTVTVIGDTVIEPDETFTVVLSNPINATIATGTGTGTITNDDRTSPAVVSIGTPGTPGTVRPIDPTTGAPGTPITAFAGFGGEIRVAAGDVNGDGLADTVTGAGAGAAGGHVKVFAADGTLLYSFLAFTGFSGGVFVSTGDVNGDGFEDIVVAADAGAAPHVKVFSGKDGALLQSFLAYDAGFRGGVRVSTGDVNGDGFDDIITGSGPGSTPHVKVLSGNDGVLLRSFLAYDAGFRGGVYVASGDVNGDGRDDIVTGTGPGTRAHVKVFSASDGSLLQSFFAYDAGFRGGVRVGTTVVNGQTAVLTGAGPGAGPHVKVFVNGLEVSSLFAGSASFTGGVYVG</sequence>
<dbReference type="PANTHER" id="PTHR35037">
    <property type="entry name" value="C-TERMINAL REGION OF AIDA-LIKE PROTEIN"/>
    <property type="match status" value="1"/>
</dbReference>
<dbReference type="SMART" id="SM00237">
    <property type="entry name" value="Calx_beta"/>
    <property type="match status" value="1"/>
</dbReference>
<keyword evidence="6" id="KW-1185">Reference proteome</keyword>
<dbReference type="SUPFAM" id="SSF51126">
    <property type="entry name" value="Pectin lyase-like"/>
    <property type="match status" value="4"/>
</dbReference>
<evidence type="ECO:0000256" key="3">
    <source>
        <dbReference type="ARBA" id="ARBA00022837"/>
    </source>
</evidence>
<dbReference type="PANTHER" id="PTHR35037:SF3">
    <property type="entry name" value="C-TERMINAL REGION OF AIDA-LIKE PROTEIN"/>
    <property type="match status" value="1"/>
</dbReference>
<name>A0A2Z3H0Z6_9BACT</name>
<feature type="domain" description="Calx-beta" evidence="4">
    <location>
        <begin position="1115"/>
        <end position="1211"/>
    </location>
</feature>
<dbReference type="Proteomes" id="UP000245802">
    <property type="component" value="Chromosome"/>
</dbReference>
<dbReference type="Pfam" id="PF12951">
    <property type="entry name" value="PATR"/>
    <property type="match status" value="10"/>
</dbReference>
<dbReference type="OrthoDB" id="9757546at2"/>
<dbReference type="Pfam" id="PF03160">
    <property type="entry name" value="Calx-beta"/>
    <property type="match status" value="1"/>
</dbReference>
<dbReference type="Pfam" id="PF13517">
    <property type="entry name" value="FG-GAP_3"/>
    <property type="match status" value="1"/>
</dbReference>
<dbReference type="InterPro" id="IPR011050">
    <property type="entry name" value="Pectin_lyase_fold/virulence"/>
</dbReference>
<evidence type="ECO:0000256" key="2">
    <source>
        <dbReference type="ARBA" id="ARBA00022737"/>
    </source>
</evidence>